<comment type="caution">
    <text evidence="1">The sequence shown here is derived from an EMBL/GenBank/DDBJ whole genome shotgun (WGS) entry which is preliminary data.</text>
</comment>
<sequence length="58" mass="6707">MSEEKKHIPWRGLCRFLEFAPNLVATEEHTFRAHTIDFELGNAKSLSNVCAFDFLKIP</sequence>
<dbReference type="AlphaFoldDB" id="A0A7J7L7J8"/>
<gene>
    <name evidence="1" type="ORF">GIB67_032510</name>
</gene>
<name>A0A7J7L7J8_9MAGN</name>
<proteinExistence type="predicted"/>
<dbReference type="EMBL" id="JACGCM010002568">
    <property type="protein sequence ID" value="KAF6138616.1"/>
    <property type="molecule type" value="Genomic_DNA"/>
</dbReference>
<dbReference type="Proteomes" id="UP000541444">
    <property type="component" value="Unassembled WGS sequence"/>
</dbReference>
<evidence type="ECO:0000313" key="2">
    <source>
        <dbReference type="Proteomes" id="UP000541444"/>
    </source>
</evidence>
<reference evidence="1 2" key="1">
    <citation type="journal article" date="2020" name="IScience">
        <title>Genome Sequencing of the Endangered Kingdonia uniflora (Circaeasteraceae, Ranunculales) Reveals Potential Mechanisms of Evolutionary Specialization.</title>
        <authorList>
            <person name="Sun Y."/>
            <person name="Deng T."/>
            <person name="Zhang A."/>
            <person name="Moore M.J."/>
            <person name="Landis J.B."/>
            <person name="Lin N."/>
            <person name="Zhang H."/>
            <person name="Zhang X."/>
            <person name="Huang J."/>
            <person name="Zhang X."/>
            <person name="Sun H."/>
            <person name="Wang H."/>
        </authorList>
    </citation>
    <scope>NUCLEOTIDE SEQUENCE [LARGE SCALE GENOMIC DNA]</scope>
    <source>
        <strain evidence="1">TB1705</strain>
        <tissue evidence="1">Leaf</tissue>
    </source>
</reference>
<organism evidence="1 2">
    <name type="scientific">Kingdonia uniflora</name>
    <dbReference type="NCBI Taxonomy" id="39325"/>
    <lineage>
        <taxon>Eukaryota</taxon>
        <taxon>Viridiplantae</taxon>
        <taxon>Streptophyta</taxon>
        <taxon>Embryophyta</taxon>
        <taxon>Tracheophyta</taxon>
        <taxon>Spermatophyta</taxon>
        <taxon>Magnoliopsida</taxon>
        <taxon>Ranunculales</taxon>
        <taxon>Circaeasteraceae</taxon>
        <taxon>Kingdonia</taxon>
    </lineage>
</organism>
<keyword evidence="2" id="KW-1185">Reference proteome</keyword>
<protein>
    <submittedName>
        <fullName evidence="1">Uncharacterized protein</fullName>
    </submittedName>
</protein>
<evidence type="ECO:0000313" key="1">
    <source>
        <dbReference type="EMBL" id="KAF6138616.1"/>
    </source>
</evidence>
<accession>A0A7J7L7J8</accession>